<comment type="caution">
    <text evidence="1">The sequence shown here is derived from an EMBL/GenBank/DDBJ whole genome shotgun (WGS) entry which is preliminary data.</text>
</comment>
<dbReference type="EMBL" id="JARZHI010000051">
    <property type="protein sequence ID" value="MDI1435053.1"/>
    <property type="molecule type" value="Genomic_DNA"/>
</dbReference>
<gene>
    <name evidence="1" type="ORF">QHF89_36455</name>
</gene>
<dbReference type="Proteomes" id="UP001160301">
    <property type="component" value="Unassembled WGS sequence"/>
</dbReference>
<accession>A0ABT6P3A7</accession>
<protein>
    <submittedName>
        <fullName evidence="1">Uncharacterized protein</fullName>
    </submittedName>
</protein>
<sequence>MSEIGWQGKLTVNVFVILDVEDPRLALLQKLLLAYKVDWQELRWDEYTDEEYEAARLILVTDTMDISVVGGPRFGTDYDLSSACPACGAGMRQTSAYVLDGVTPDEIGKLRTYRAVDSYSEILVDERLSETLEGAGLSGLSFRSVYALQADKRQIKLTWRQLWASHTLPPMSPRSTGILWDRACKTCGRSRLDTSSPGPLRIAYRARDLEGAQDVNRMWEHFGFARWKGDLKTAVLSQPMFLVTPKVWRIFRDAGVTGFKWLPIRVVEDA</sequence>
<reference evidence="1 2" key="1">
    <citation type="submission" date="2023-04" db="EMBL/GenBank/DDBJ databases">
        <title>The genome sequence of Polyangium sorediatum DSM14670.</title>
        <authorList>
            <person name="Zhang X."/>
        </authorList>
    </citation>
    <scope>NUCLEOTIDE SEQUENCE [LARGE SCALE GENOMIC DNA]</scope>
    <source>
        <strain evidence="1 2">DSM 14670</strain>
    </source>
</reference>
<name>A0ABT6P3A7_9BACT</name>
<keyword evidence="2" id="KW-1185">Reference proteome</keyword>
<evidence type="ECO:0000313" key="1">
    <source>
        <dbReference type="EMBL" id="MDI1435053.1"/>
    </source>
</evidence>
<proteinExistence type="predicted"/>
<organism evidence="1 2">
    <name type="scientific">Polyangium sorediatum</name>
    <dbReference type="NCBI Taxonomy" id="889274"/>
    <lineage>
        <taxon>Bacteria</taxon>
        <taxon>Pseudomonadati</taxon>
        <taxon>Myxococcota</taxon>
        <taxon>Polyangia</taxon>
        <taxon>Polyangiales</taxon>
        <taxon>Polyangiaceae</taxon>
        <taxon>Polyangium</taxon>
    </lineage>
</organism>
<evidence type="ECO:0000313" key="2">
    <source>
        <dbReference type="Proteomes" id="UP001160301"/>
    </source>
</evidence>